<feature type="domain" description="Glycosyltransferase subfamily 4-like N-terminal" evidence="2">
    <location>
        <begin position="43"/>
        <end position="139"/>
    </location>
</feature>
<protein>
    <submittedName>
        <fullName evidence="3">Glycosyl transferase</fullName>
    </submittedName>
</protein>
<dbReference type="GO" id="GO:0016757">
    <property type="term" value="F:glycosyltransferase activity"/>
    <property type="evidence" value="ECO:0007669"/>
    <property type="project" value="InterPro"/>
</dbReference>
<sequence length="354" mass="40892">MKIWLYSGCMKLLSKSGIGKAFEHQKSALEQKGIEYTTKFNMDCDIVQINTIFPDSVLIALVAKLMRKRVIYYAHSTMEDFKNSFKGSNMLAGIFKKWIEFCYNLGDLIITPTEYSKQLLEEYAISKEIIFLTNGIDLDFYQQDAKGKAAFREKYHFSKDDKVIISAGHYIERKGIEDFAELAARMPEYQFVWFGYTNLNLVPDKIKNIVEMKLPNLHFPGYITSEELREAYNGSDLFLFLTHEETEGIVLLEALAMKIPILIRDIPIYKYWLADRVQVYKGTELSEFESLIYQIVQGQVPSLTEEGYAVAKERSISNVGNTLFDIYVKLLYGDNLSYKRMGSRIKPSTIVRQD</sequence>
<dbReference type="AlphaFoldDB" id="A0A7I8DNU5"/>
<organism evidence="3 4">
    <name type="scientific">Anaerocolumna chitinilytica</name>
    <dbReference type="NCBI Taxonomy" id="1727145"/>
    <lineage>
        <taxon>Bacteria</taxon>
        <taxon>Bacillati</taxon>
        <taxon>Bacillota</taxon>
        <taxon>Clostridia</taxon>
        <taxon>Lachnospirales</taxon>
        <taxon>Lachnospiraceae</taxon>
        <taxon>Anaerocolumna</taxon>
    </lineage>
</organism>
<keyword evidence="3" id="KW-0808">Transferase</keyword>
<keyword evidence="4" id="KW-1185">Reference proteome</keyword>
<accession>A0A7I8DNU5</accession>
<dbReference type="RefSeq" id="WP_185255783.1">
    <property type="nucleotide sequence ID" value="NZ_AP023368.1"/>
</dbReference>
<proteinExistence type="predicted"/>
<dbReference type="Pfam" id="PF00534">
    <property type="entry name" value="Glycos_transf_1"/>
    <property type="match status" value="1"/>
</dbReference>
<name>A0A7I8DNU5_9FIRM</name>
<feature type="domain" description="Glycosyl transferase family 1" evidence="1">
    <location>
        <begin position="150"/>
        <end position="277"/>
    </location>
</feature>
<dbReference type="CDD" id="cd03801">
    <property type="entry name" value="GT4_PimA-like"/>
    <property type="match status" value="1"/>
</dbReference>
<dbReference type="Gene3D" id="3.40.50.2000">
    <property type="entry name" value="Glycogen Phosphorylase B"/>
    <property type="match status" value="2"/>
</dbReference>
<gene>
    <name evidence="3" type="ORF">bsdcttw_31140</name>
</gene>
<dbReference type="PANTHER" id="PTHR45947">
    <property type="entry name" value="SULFOQUINOVOSYL TRANSFERASE SQD2"/>
    <property type="match status" value="1"/>
</dbReference>
<evidence type="ECO:0000259" key="2">
    <source>
        <dbReference type="Pfam" id="PF13439"/>
    </source>
</evidence>
<reference evidence="3 4" key="2">
    <citation type="submission" date="2020-08" db="EMBL/GenBank/DDBJ databases">
        <authorList>
            <person name="Ueki A."/>
            <person name="Tonouchi A."/>
        </authorList>
    </citation>
    <scope>NUCLEOTIDE SEQUENCE [LARGE SCALE GENOMIC DNA]</scope>
    <source>
        <strain evidence="3 4">CTTW</strain>
    </source>
</reference>
<evidence type="ECO:0000313" key="4">
    <source>
        <dbReference type="Proteomes" id="UP000515703"/>
    </source>
</evidence>
<dbReference type="InterPro" id="IPR001296">
    <property type="entry name" value="Glyco_trans_1"/>
</dbReference>
<dbReference type="PANTHER" id="PTHR45947:SF3">
    <property type="entry name" value="SULFOQUINOVOSYL TRANSFERASE SQD2"/>
    <property type="match status" value="1"/>
</dbReference>
<evidence type="ECO:0000259" key="1">
    <source>
        <dbReference type="Pfam" id="PF00534"/>
    </source>
</evidence>
<dbReference type="InterPro" id="IPR050194">
    <property type="entry name" value="Glycosyltransferase_grp1"/>
</dbReference>
<dbReference type="Pfam" id="PF13439">
    <property type="entry name" value="Glyco_transf_4"/>
    <property type="match status" value="1"/>
</dbReference>
<dbReference type="EMBL" id="AP023368">
    <property type="protein sequence ID" value="BCK00074.1"/>
    <property type="molecule type" value="Genomic_DNA"/>
</dbReference>
<dbReference type="InterPro" id="IPR028098">
    <property type="entry name" value="Glyco_trans_4-like_N"/>
</dbReference>
<evidence type="ECO:0000313" key="3">
    <source>
        <dbReference type="EMBL" id="BCK00074.1"/>
    </source>
</evidence>
<dbReference type="KEGG" id="acht:bsdcttw_31140"/>
<dbReference type="Proteomes" id="UP000515703">
    <property type="component" value="Chromosome"/>
</dbReference>
<dbReference type="SUPFAM" id="SSF53756">
    <property type="entry name" value="UDP-Glycosyltransferase/glycogen phosphorylase"/>
    <property type="match status" value="1"/>
</dbReference>
<reference evidence="3 4" key="1">
    <citation type="submission" date="2020-08" db="EMBL/GenBank/DDBJ databases">
        <title>Draft genome sequencing of an Anaerocolumna strain isolated from anoxic soil subjected to BSD treatment.</title>
        <authorList>
            <person name="Uek A."/>
            <person name="Tonouchi A."/>
        </authorList>
    </citation>
    <scope>NUCLEOTIDE SEQUENCE [LARGE SCALE GENOMIC DNA]</scope>
    <source>
        <strain evidence="3 4">CTTW</strain>
    </source>
</reference>